<keyword evidence="2 4" id="KW-0238">DNA-binding</keyword>
<keyword evidence="1" id="KW-0805">Transcription regulation</keyword>
<dbReference type="GO" id="GO:0000976">
    <property type="term" value="F:transcription cis-regulatory region binding"/>
    <property type="evidence" value="ECO:0007669"/>
    <property type="project" value="TreeGrafter"/>
</dbReference>
<organism evidence="6 7">
    <name type="scientific">Rathayibacter caricis DSM 15933</name>
    <dbReference type="NCBI Taxonomy" id="1328867"/>
    <lineage>
        <taxon>Bacteria</taxon>
        <taxon>Bacillati</taxon>
        <taxon>Actinomycetota</taxon>
        <taxon>Actinomycetes</taxon>
        <taxon>Micrococcales</taxon>
        <taxon>Microbacteriaceae</taxon>
        <taxon>Rathayibacter</taxon>
    </lineage>
</organism>
<feature type="DNA-binding region" description="H-T-H motif" evidence="4">
    <location>
        <begin position="35"/>
        <end position="54"/>
    </location>
</feature>
<evidence type="ECO:0000313" key="7">
    <source>
        <dbReference type="Proteomes" id="UP000241085"/>
    </source>
</evidence>
<dbReference type="AlphaFoldDB" id="A0A2T4USF0"/>
<feature type="domain" description="HTH tetR-type" evidence="5">
    <location>
        <begin position="12"/>
        <end position="72"/>
    </location>
</feature>
<dbReference type="SUPFAM" id="SSF46689">
    <property type="entry name" value="Homeodomain-like"/>
    <property type="match status" value="1"/>
</dbReference>
<gene>
    <name evidence="6" type="ORF">C1I63_06010</name>
</gene>
<evidence type="ECO:0000256" key="1">
    <source>
        <dbReference type="ARBA" id="ARBA00023015"/>
    </source>
</evidence>
<dbReference type="PROSITE" id="PS50977">
    <property type="entry name" value="HTH_TETR_2"/>
    <property type="match status" value="1"/>
</dbReference>
<sequence length="196" mass="21188">MTEPSLRERSKERRRRAVQVAGMRLFAERGYEATTVSDIAAEAEVSTRSVSMYFDTKLDIALASSDAAAARLTAALAEAPSGAPVTEVFLAWLEREPALVGEEEWLLRSRMLERNPQLGSGGTDQARTMLRASADAVAADLGTTSDDVAVQVVLGVLAGVLYQFERLSAVAREDRRTLDVMRAAVDGAFAGVRRRG</sequence>
<evidence type="ECO:0000256" key="2">
    <source>
        <dbReference type="ARBA" id="ARBA00023125"/>
    </source>
</evidence>
<proteinExistence type="predicted"/>
<evidence type="ECO:0000256" key="4">
    <source>
        <dbReference type="PROSITE-ProRule" id="PRU00335"/>
    </source>
</evidence>
<name>A0A2T4USF0_9MICO</name>
<evidence type="ECO:0000259" key="5">
    <source>
        <dbReference type="PROSITE" id="PS50977"/>
    </source>
</evidence>
<reference evidence="6 7" key="1">
    <citation type="submission" date="2018-03" db="EMBL/GenBank/DDBJ databases">
        <title>Bacteriophage NCPPB3778 and a type I-E CRISPR drive the evolution of the US Biological Select Agent, Rathayibacter toxicus.</title>
        <authorList>
            <person name="Davis E.W.II."/>
            <person name="Tabima J.F."/>
            <person name="Weisberg A.J."/>
            <person name="Dantas Lopes L."/>
            <person name="Wiseman M.S."/>
            <person name="Wiseman M.S."/>
            <person name="Pupko T."/>
            <person name="Belcher M.S."/>
            <person name="Sechler A.J."/>
            <person name="Tancos M.A."/>
            <person name="Schroeder B.K."/>
            <person name="Murray T.D."/>
            <person name="Luster D.G."/>
            <person name="Schneider W.L."/>
            <person name="Rogers E."/>
            <person name="Andreote F.D."/>
            <person name="Grunwald N.J."/>
            <person name="Putnam M.L."/>
            <person name="Chang J.H."/>
        </authorList>
    </citation>
    <scope>NUCLEOTIDE SEQUENCE [LARGE SCALE GENOMIC DNA]</scope>
    <source>
        <strain evidence="6 7">DSM 15933</strain>
    </source>
</reference>
<dbReference type="PANTHER" id="PTHR30055">
    <property type="entry name" value="HTH-TYPE TRANSCRIPTIONAL REGULATOR RUTR"/>
    <property type="match status" value="1"/>
</dbReference>
<dbReference type="Pfam" id="PF17754">
    <property type="entry name" value="TetR_C_14"/>
    <property type="match status" value="1"/>
</dbReference>
<dbReference type="EMBL" id="PZPL01000001">
    <property type="protein sequence ID" value="PTL72447.1"/>
    <property type="molecule type" value="Genomic_DNA"/>
</dbReference>
<dbReference type="InterPro" id="IPR009057">
    <property type="entry name" value="Homeodomain-like_sf"/>
</dbReference>
<protein>
    <recommendedName>
        <fullName evidence="5">HTH tetR-type domain-containing protein</fullName>
    </recommendedName>
</protein>
<dbReference type="PROSITE" id="PS01081">
    <property type="entry name" value="HTH_TETR_1"/>
    <property type="match status" value="1"/>
</dbReference>
<dbReference type="InterPro" id="IPR001647">
    <property type="entry name" value="HTH_TetR"/>
</dbReference>
<dbReference type="InterPro" id="IPR050109">
    <property type="entry name" value="HTH-type_TetR-like_transc_reg"/>
</dbReference>
<dbReference type="Pfam" id="PF00440">
    <property type="entry name" value="TetR_N"/>
    <property type="match status" value="1"/>
</dbReference>
<dbReference type="PANTHER" id="PTHR30055:SF234">
    <property type="entry name" value="HTH-TYPE TRANSCRIPTIONAL REGULATOR BETI"/>
    <property type="match status" value="1"/>
</dbReference>
<dbReference type="InterPro" id="IPR023772">
    <property type="entry name" value="DNA-bd_HTH_TetR-type_CS"/>
</dbReference>
<dbReference type="InterPro" id="IPR041347">
    <property type="entry name" value="MftR_C"/>
</dbReference>
<dbReference type="RefSeq" id="WP_107574150.1">
    <property type="nucleotide sequence ID" value="NZ_PZPL01000001.1"/>
</dbReference>
<dbReference type="Gene3D" id="1.10.357.10">
    <property type="entry name" value="Tetracycline Repressor, domain 2"/>
    <property type="match status" value="1"/>
</dbReference>
<keyword evidence="3" id="KW-0804">Transcription</keyword>
<dbReference type="Proteomes" id="UP000241085">
    <property type="component" value="Unassembled WGS sequence"/>
</dbReference>
<accession>A0A2T4USF0</accession>
<evidence type="ECO:0000256" key="3">
    <source>
        <dbReference type="ARBA" id="ARBA00023163"/>
    </source>
</evidence>
<dbReference type="GO" id="GO:0003700">
    <property type="term" value="F:DNA-binding transcription factor activity"/>
    <property type="evidence" value="ECO:0007669"/>
    <property type="project" value="TreeGrafter"/>
</dbReference>
<evidence type="ECO:0000313" key="6">
    <source>
        <dbReference type="EMBL" id="PTL72447.1"/>
    </source>
</evidence>
<comment type="caution">
    <text evidence="6">The sequence shown here is derived from an EMBL/GenBank/DDBJ whole genome shotgun (WGS) entry which is preliminary data.</text>
</comment>
<keyword evidence="7" id="KW-1185">Reference proteome</keyword>